<proteinExistence type="predicted"/>
<name>A0A6V7DRZ6_9XANT</name>
<accession>A0A6V7DRZ6</accession>
<dbReference type="EMBL" id="LR828257">
    <property type="protein sequence ID" value="CAD0339581.1"/>
    <property type="molecule type" value="Genomic_DNA"/>
</dbReference>
<reference evidence="2 4" key="1">
    <citation type="submission" date="2020-07" db="EMBL/GenBank/DDBJ databases">
        <authorList>
            <person name="Pothier F. J."/>
        </authorList>
    </citation>
    <scope>NUCLEOTIDE SEQUENCE [LARGE SCALE GENOMIC DNA]</scope>
    <source>
        <strain evidence="2 4">CFBP 498</strain>
    </source>
</reference>
<evidence type="ECO:0000313" key="5">
    <source>
        <dbReference type="Proteomes" id="UP001187425"/>
    </source>
</evidence>
<evidence type="ECO:0000313" key="2">
    <source>
        <dbReference type="EMBL" id="CAD0339572.1"/>
    </source>
</evidence>
<feature type="region of interest" description="Disordered" evidence="1">
    <location>
        <begin position="134"/>
        <end position="157"/>
    </location>
</feature>
<feature type="compositionally biased region" description="Low complexity" evidence="1">
    <location>
        <begin position="141"/>
        <end position="157"/>
    </location>
</feature>
<keyword evidence="4" id="KW-1185">Reference proteome</keyword>
<sequence length="157" mass="16015">MEDLDVLSPPTRAITFRGEQLELTPLTLAQIGPFIKATRPIIGRVLIAASLVNGGATIEVAALLMDVLEQDADAFAKGGAIVAGKPEAWVAGASLADAAALVEAVVELNEDFFGQRLPSLMQAAGKAIPAMVAMQAPPDGPTSSSSSSLAATSDETS</sequence>
<organism evidence="2 4">
    <name type="scientific">Xanthomonas hortorum pv. vitians</name>
    <dbReference type="NCBI Taxonomy" id="83224"/>
    <lineage>
        <taxon>Bacteria</taxon>
        <taxon>Pseudomonadati</taxon>
        <taxon>Pseudomonadota</taxon>
        <taxon>Gammaproteobacteria</taxon>
        <taxon>Lysobacterales</taxon>
        <taxon>Lysobacteraceae</taxon>
        <taxon>Xanthomonas</taxon>
    </lineage>
</organism>
<evidence type="ECO:0000256" key="1">
    <source>
        <dbReference type="SAM" id="MobiDB-lite"/>
    </source>
</evidence>
<dbReference type="EMBL" id="LR828257">
    <property type="protein sequence ID" value="CAD0339572.1"/>
    <property type="molecule type" value="Genomic_DNA"/>
</dbReference>
<evidence type="ECO:0000313" key="3">
    <source>
        <dbReference type="EMBL" id="MDV7249914.1"/>
    </source>
</evidence>
<dbReference type="AlphaFoldDB" id="A0A6V7DRZ6"/>
<evidence type="ECO:0000313" key="4">
    <source>
        <dbReference type="Proteomes" id="UP000515406"/>
    </source>
</evidence>
<dbReference type="RefSeq" id="WP_115530643.1">
    <property type="nucleotide sequence ID" value="NZ_JAJTZO010000079.1"/>
</dbReference>
<dbReference type="EMBL" id="JAWMQI010000068">
    <property type="protein sequence ID" value="MDV7249914.1"/>
    <property type="molecule type" value="Genomic_DNA"/>
</dbReference>
<dbReference type="Proteomes" id="UP000515406">
    <property type="component" value="Chromosome"/>
</dbReference>
<reference evidence="3 5" key="2">
    <citation type="submission" date="2023-10" db="EMBL/GenBank/DDBJ databases">
        <title>A new tool for lettuce pathogen research.</title>
        <authorList>
            <person name="Horton K.N."/>
            <person name="Cseke L.J."/>
            <person name="Badiwe M."/>
            <person name="Tesfaye D."/>
            <person name="Klein A."/>
            <person name="Su J."/>
            <person name="Potnis N."/>
            <person name="Gassmann W."/>
        </authorList>
    </citation>
    <scope>NUCLEOTIDE SEQUENCE [LARGE SCALE GENOMIC DNA]</scope>
    <source>
        <strain evidence="3 5">JSKH1901</strain>
    </source>
</reference>
<gene>
    <name evidence="2" type="ORF">CFBP498_26670</name>
    <name evidence="3" type="ORF">R4K57_16180</name>
</gene>
<dbReference type="Proteomes" id="UP001187425">
    <property type="component" value="Unassembled WGS sequence"/>
</dbReference>
<protein>
    <submittedName>
        <fullName evidence="2">Uncharacterized protein</fullName>
    </submittedName>
</protein>